<dbReference type="InterPro" id="IPR011006">
    <property type="entry name" value="CheY-like_superfamily"/>
</dbReference>
<proteinExistence type="predicted"/>
<evidence type="ECO:0000256" key="1">
    <source>
        <dbReference type="PROSITE-ProRule" id="PRU00169"/>
    </source>
</evidence>
<evidence type="ECO:0000259" key="2">
    <source>
        <dbReference type="PROSITE" id="PS50110"/>
    </source>
</evidence>
<gene>
    <name evidence="4" type="ORF">ACFP81_12490</name>
</gene>
<accession>A0ABW1YEC6</accession>
<dbReference type="PANTHER" id="PTHR45138:SF9">
    <property type="entry name" value="DIGUANYLATE CYCLASE DGCM-RELATED"/>
    <property type="match status" value="1"/>
</dbReference>
<feature type="modified residue" description="4-aspartylphosphate" evidence="1">
    <location>
        <position position="57"/>
    </location>
</feature>
<dbReference type="NCBIfam" id="TIGR00254">
    <property type="entry name" value="GGDEF"/>
    <property type="match status" value="1"/>
</dbReference>
<feature type="domain" description="GGDEF" evidence="3">
    <location>
        <begin position="194"/>
        <end position="332"/>
    </location>
</feature>
<dbReference type="SMART" id="SM00448">
    <property type="entry name" value="REC"/>
    <property type="match status" value="1"/>
</dbReference>
<organism evidence="4 5">
    <name type="scientific">Deinococcus lacus</name>
    <dbReference type="NCBI Taxonomy" id="392561"/>
    <lineage>
        <taxon>Bacteria</taxon>
        <taxon>Thermotogati</taxon>
        <taxon>Deinococcota</taxon>
        <taxon>Deinococci</taxon>
        <taxon>Deinococcales</taxon>
        <taxon>Deinococcaceae</taxon>
        <taxon>Deinococcus</taxon>
    </lineage>
</organism>
<dbReference type="Gene3D" id="3.40.50.2300">
    <property type="match status" value="1"/>
</dbReference>
<dbReference type="InterPro" id="IPR029787">
    <property type="entry name" value="Nucleotide_cyclase"/>
</dbReference>
<dbReference type="RefSeq" id="WP_380083855.1">
    <property type="nucleotide sequence ID" value="NZ_JBHSWD010000002.1"/>
</dbReference>
<dbReference type="InterPro" id="IPR043128">
    <property type="entry name" value="Rev_trsase/Diguanyl_cyclase"/>
</dbReference>
<dbReference type="Proteomes" id="UP001596297">
    <property type="component" value="Unassembled WGS sequence"/>
</dbReference>
<dbReference type="PROSITE" id="PS50110">
    <property type="entry name" value="RESPONSE_REGULATORY"/>
    <property type="match status" value="1"/>
</dbReference>
<dbReference type="InterPro" id="IPR000160">
    <property type="entry name" value="GGDEF_dom"/>
</dbReference>
<dbReference type="Pfam" id="PF00990">
    <property type="entry name" value="GGDEF"/>
    <property type="match status" value="1"/>
</dbReference>
<dbReference type="SUPFAM" id="SSF52172">
    <property type="entry name" value="CheY-like"/>
    <property type="match status" value="1"/>
</dbReference>
<dbReference type="EC" id="2.7.7.65" evidence="4"/>
<dbReference type="InterPro" id="IPR001789">
    <property type="entry name" value="Sig_transdc_resp-reg_receiver"/>
</dbReference>
<reference evidence="5" key="1">
    <citation type="journal article" date="2019" name="Int. J. Syst. Evol. Microbiol.">
        <title>The Global Catalogue of Microorganisms (GCM) 10K type strain sequencing project: providing services to taxonomists for standard genome sequencing and annotation.</title>
        <authorList>
            <consortium name="The Broad Institute Genomics Platform"/>
            <consortium name="The Broad Institute Genome Sequencing Center for Infectious Disease"/>
            <person name="Wu L."/>
            <person name="Ma J."/>
        </authorList>
    </citation>
    <scope>NUCLEOTIDE SEQUENCE [LARGE SCALE GENOMIC DNA]</scope>
    <source>
        <strain evidence="5">CGMCC 1.15772</strain>
    </source>
</reference>
<name>A0ABW1YEC6_9DEIO</name>
<dbReference type="EMBL" id="JBHSWD010000002">
    <property type="protein sequence ID" value="MFC6592732.1"/>
    <property type="molecule type" value="Genomic_DNA"/>
</dbReference>
<dbReference type="SMART" id="SM00267">
    <property type="entry name" value="GGDEF"/>
    <property type="match status" value="1"/>
</dbReference>
<sequence length="336" mass="37002">MILIIDDSPTAQRTLARSLLAHGLGPCLTPRTLDEARQILGFGHKRSEVDVDVVLLDMVMPETDGLTFLQEIRAQPHLRDLAVIIVTALEDEQQLEWVFATGANDYLSKPPLPVVLAGRVRNAQSATWAMRLWRTRERELSTLALELQTANNLLEATTDRLKALSMTDSLTNLPNRRAFDLLLTRELEVARRGTPLGLLMIDVDVFKNYNDHFGHSAGDRCLSRVAQAIQSSIRLVTDSAARYGGEEFVALLPGADAEQTREIAERIRETVYALNLPHPAYRAGRVTVSVGGASLGGPQLEGPASANLMAYADEALYAAKRTGRNRVMVASGKRHF</sequence>
<dbReference type="GO" id="GO:0052621">
    <property type="term" value="F:diguanylate cyclase activity"/>
    <property type="evidence" value="ECO:0007669"/>
    <property type="project" value="UniProtKB-EC"/>
</dbReference>
<protein>
    <submittedName>
        <fullName evidence="4">Diguanylate cyclase domain-containing protein</fullName>
        <ecNumber evidence="4">2.7.7.65</ecNumber>
    </submittedName>
</protein>
<keyword evidence="1" id="KW-0597">Phosphoprotein</keyword>
<feature type="domain" description="Response regulatory" evidence="2">
    <location>
        <begin position="1"/>
        <end position="124"/>
    </location>
</feature>
<dbReference type="PANTHER" id="PTHR45138">
    <property type="entry name" value="REGULATORY COMPONENTS OF SENSORY TRANSDUCTION SYSTEM"/>
    <property type="match status" value="1"/>
</dbReference>
<keyword evidence="5" id="KW-1185">Reference proteome</keyword>
<dbReference type="CDD" id="cd01949">
    <property type="entry name" value="GGDEF"/>
    <property type="match status" value="1"/>
</dbReference>
<dbReference type="PROSITE" id="PS50887">
    <property type="entry name" value="GGDEF"/>
    <property type="match status" value="1"/>
</dbReference>
<evidence type="ECO:0000313" key="5">
    <source>
        <dbReference type="Proteomes" id="UP001596297"/>
    </source>
</evidence>
<dbReference type="InterPro" id="IPR050469">
    <property type="entry name" value="Diguanylate_Cyclase"/>
</dbReference>
<evidence type="ECO:0000313" key="4">
    <source>
        <dbReference type="EMBL" id="MFC6592732.1"/>
    </source>
</evidence>
<keyword evidence="4" id="KW-0808">Transferase</keyword>
<evidence type="ECO:0000259" key="3">
    <source>
        <dbReference type="PROSITE" id="PS50887"/>
    </source>
</evidence>
<dbReference type="SUPFAM" id="SSF55073">
    <property type="entry name" value="Nucleotide cyclase"/>
    <property type="match status" value="1"/>
</dbReference>
<dbReference type="Pfam" id="PF00072">
    <property type="entry name" value="Response_reg"/>
    <property type="match status" value="1"/>
</dbReference>
<comment type="caution">
    <text evidence="4">The sequence shown here is derived from an EMBL/GenBank/DDBJ whole genome shotgun (WGS) entry which is preliminary data.</text>
</comment>
<keyword evidence="4" id="KW-0548">Nucleotidyltransferase</keyword>
<dbReference type="Gene3D" id="3.30.70.270">
    <property type="match status" value="1"/>
</dbReference>